<dbReference type="PANTHER" id="PTHR42934:SF2">
    <property type="entry name" value="GLYCOLATE OXIDASE SUBUNIT GLCD"/>
    <property type="match status" value="1"/>
</dbReference>
<dbReference type="Pfam" id="PF01565">
    <property type="entry name" value="FAD_binding_4"/>
    <property type="match status" value="1"/>
</dbReference>
<comment type="caution">
    <text evidence="4">The sequence shown here is derived from an EMBL/GenBank/DDBJ whole genome shotgun (WGS) entry which is preliminary data.</text>
</comment>
<dbReference type="InterPro" id="IPR016169">
    <property type="entry name" value="FAD-bd_PCMH_sub2"/>
</dbReference>
<dbReference type="SUPFAM" id="SSF56176">
    <property type="entry name" value="FAD-binding/transporter-associated domain-like"/>
    <property type="match status" value="1"/>
</dbReference>
<protein>
    <recommendedName>
        <fullName evidence="3">FAD-binding PCMH-type domain-containing protein</fullName>
    </recommendedName>
</protein>
<evidence type="ECO:0000259" key="3">
    <source>
        <dbReference type="PROSITE" id="PS51387"/>
    </source>
</evidence>
<dbReference type="Proteomes" id="UP000286848">
    <property type="component" value="Unassembled WGS sequence"/>
</dbReference>
<dbReference type="PANTHER" id="PTHR42934">
    <property type="entry name" value="GLYCOLATE OXIDASE SUBUNIT GLCD"/>
    <property type="match status" value="1"/>
</dbReference>
<organism evidence="4 5">
    <name type="scientific">Ligilactobacillus salitolerans</name>
    <dbReference type="NCBI Taxonomy" id="1808352"/>
    <lineage>
        <taxon>Bacteria</taxon>
        <taxon>Bacillati</taxon>
        <taxon>Bacillota</taxon>
        <taxon>Bacilli</taxon>
        <taxon>Lactobacillales</taxon>
        <taxon>Lactobacillaceae</taxon>
        <taxon>Ligilactobacillus</taxon>
    </lineage>
</organism>
<reference evidence="4 5" key="1">
    <citation type="journal article" date="2019" name="Int. J. Syst. Evol. Microbiol.">
        <title>Lactobacillus salitolerans sp. nov., a novel lactic acid bacterium isolated from spent mushroom substrates.</title>
        <authorList>
            <person name="Tohno M."/>
            <person name="Tanizawa Y."/>
            <person name="Kojima Y."/>
            <person name="Sakamoto M."/>
            <person name="Nakamura Y."/>
            <person name="Ohkuma M."/>
            <person name="Kobayashi H."/>
        </authorList>
    </citation>
    <scope>NUCLEOTIDE SEQUENCE [LARGE SCALE GENOMIC DNA]</scope>
    <source>
        <strain evidence="4 5">YK43</strain>
    </source>
</reference>
<dbReference type="AlphaFoldDB" id="A0A401IPZ0"/>
<gene>
    <name evidence="4" type="ORF">LFYK43_00550</name>
</gene>
<proteinExistence type="predicted"/>
<accession>A0A401IPZ0</accession>
<keyword evidence="2" id="KW-0560">Oxidoreductase</keyword>
<name>A0A401IPZ0_9LACO</name>
<dbReference type="GO" id="GO:0016491">
    <property type="term" value="F:oxidoreductase activity"/>
    <property type="evidence" value="ECO:0007669"/>
    <property type="project" value="UniProtKB-KW"/>
</dbReference>
<dbReference type="EMBL" id="BFFP01000001">
    <property type="protein sequence ID" value="GBG93596.1"/>
    <property type="molecule type" value="Genomic_DNA"/>
</dbReference>
<dbReference type="InterPro" id="IPR036318">
    <property type="entry name" value="FAD-bd_PCMH-like_sf"/>
</dbReference>
<keyword evidence="5" id="KW-1185">Reference proteome</keyword>
<dbReference type="Gene3D" id="3.30.465.10">
    <property type="match status" value="1"/>
</dbReference>
<keyword evidence="1" id="KW-0285">Flavoprotein</keyword>
<evidence type="ECO:0000313" key="5">
    <source>
        <dbReference type="Proteomes" id="UP000286848"/>
    </source>
</evidence>
<dbReference type="PROSITE" id="PS51387">
    <property type="entry name" value="FAD_PCMH"/>
    <property type="match status" value="1"/>
</dbReference>
<feature type="domain" description="FAD-binding PCMH-type" evidence="3">
    <location>
        <begin position="45"/>
        <end position="224"/>
    </location>
</feature>
<sequence>MAIFSAYSNNEILDFLKKNAPHAEIHLDDEVAAKHAANGNAQTEIDGHILAYIAVADVKDIRGVVKTATKFHLPIVPQGADTSTVIGADGINDALILSTARMDHIKEISKEDSVAVVEPGVINQTLDTAAREQGMFYAPDPASKPMSSIGGNVSTNAGGMSGVKYGATKDSVLGLKVMLESGEEISLGGRTFKQAFGYDLTQLFVGSEGTLGIVTEITVKLFPQPLGKKITGIAFSRIWRLWHAVLPTCAILV</sequence>
<dbReference type="InterPro" id="IPR006094">
    <property type="entry name" value="Oxid_FAD_bind_N"/>
</dbReference>
<dbReference type="InterPro" id="IPR016166">
    <property type="entry name" value="FAD-bd_PCMH"/>
</dbReference>
<evidence type="ECO:0000256" key="1">
    <source>
        <dbReference type="ARBA" id="ARBA00022630"/>
    </source>
</evidence>
<evidence type="ECO:0000256" key="2">
    <source>
        <dbReference type="ARBA" id="ARBA00023002"/>
    </source>
</evidence>
<dbReference type="GO" id="GO:0071949">
    <property type="term" value="F:FAD binding"/>
    <property type="evidence" value="ECO:0007669"/>
    <property type="project" value="InterPro"/>
</dbReference>
<dbReference type="InterPro" id="IPR051914">
    <property type="entry name" value="FAD-linked_OxidoTrans_Type4"/>
</dbReference>
<evidence type="ECO:0000313" key="4">
    <source>
        <dbReference type="EMBL" id="GBG93596.1"/>
    </source>
</evidence>